<dbReference type="Gene3D" id="3.30.360.10">
    <property type="entry name" value="Dihydrodipicolinate Reductase, domain 2"/>
    <property type="match status" value="1"/>
</dbReference>
<dbReference type="GO" id="GO:0006006">
    <property type="term" value="P:glucose metabolic process"/>
    <property type="evidence" value="ECO:0007669"/>
    <property type="project" value="InterPro"/>
</dbReference>
<evidence type="ECO:0000256" key="6">
    <source>
        <dbReference type="PIRSR" id="PIRSR000149-4"/>
    </source>
</evidence>
<comment type="similarity">
    <text evidence="1 7">Belongs to the glyceraldehyde-3-phosphate dehydrogenase family.</text>
</comment>
<dbReference type="PROSITE" id="PS00071">
    <property type="entry name" value="GAPDH"/>
    <property type="match status" value="1"/>
</dbReference>
<dbReference type="InterPro" id="IPR020831">
    <property type="entry name" value="GlycerAld/Erythrose_P_DH"/>
</dbReference>
<dbReference type="PIRSF" id="PIRSF000149">
    <property type="entry name" value="GAP_DH"/>
    <property type="match status" value="1"/>
</dbReference>
<dbReference type="FunFam" id="3.30.360.10:FF:000002">
    <property type="entry name" value="Glyceraldehyde-3-phosphate dehydrogenase"/>
    <property type="match status" value="1"/>
</dbReference>
<feature type="binding site" evidence="4">
    <location>
        <position position="191"/>
    </location>
    <ligand>
        <name>D-glyceraldehyde 3-phosphate</name>
        <dbReference type="ChEBI" id="CHEBI:59776"/>
    </ligand>
</feature>
<evidence type="ECO:0000256" key="3">
    <source>
        <dbReference type="PIRSR" id="PIRSR000149-1"/>
    </source>
</evidence>
<dbReference type="SUPFAM" id="SSF51735">
    <property type="entry name" value="NAD(P)-binding Rossmann-fold domains"/>
    <property type="match status" value="1"/>
</dbReference>
<name>A0A3N5APF5_9THEO</name>
<dbReference type="InterPro" id="IPR020829">
    <property type="entry name" value="GlycerAld_3-P_DH_cat"/>
</dbReference>
<feature type="binding site" evidence="5">
    <location>
        <position position="324"/>
    </location>
    <ligand>
        <name>NAD(+)</name>
        <dbReference type="ChEBI" id="CHEBI:57540"/>
    </ligand>
</feature>
<proteinExistence type="inferred from homology"/>
<feature type="binding site" evidence="5">
    <location>
        <begin position="13"/>
        <end position="14"/>
    </location>
    <ligand>
        <name>NAD(+)</name>
        <dbReference type="ChEBI" id="CHEBI:57540"/>
    </ligand>
</feature>
<keyword evidence="5" id="KW-0547">Nucleotide-binding</keyword>
<dbReference type="EMBL" id="RKRE01000002">
    <property type="protein sequence ID" value="RPF46833.1"/>
    <property type="molecule type" value="Genomic_DNA"/>
</dbReference>
<dbReference type="AlphaFoldDB" id="A0A3N5APF5"/>
<dbReference type="FunFam" id="3.40.50.720:FF:000001">
    <property type="entry name" value="Glyceraldehyde-3-phosphate dehydrogenase"/>
    <property type="match status" value="1"/>
</dbReference>
<sequence>MVPLRLGINGFGRIGRMVLRAAVDRPGIEVVAVNHYSRRLPPGPDYTQALARALVYDSVHGKFPHPVAAAKEVLRVGGREIHILAVADPAALPWRELGVEVVVEATGRFRNREGSARHLTAGAGRVIISAPAKDADLTVVMGVNEAVYDPEKHRVISSASCTTNCLAPVAKVLHARFGIVSGLVNTVHAYTNDQQLLDMPHRDPRRGRAAAASIIPTTTGAAQAIGLVLPELAGRLDGMALRVPVPNVSVVDLVAVLEREATAQEINAAFAAAAATELRGILALCEEPLVSRDFVGDPHSAVVDGPSTMVVQGRTVRVLAWYDNEWGYANRVLDLAAYLAARENRG</sequence>
<keyword evidence="11" id="KW-1185">Reference proteome</keyword>
<dbReference type="Gene3D" id="3.40.50.720">
    <property type="entry name" value="NAD(P)-binding Rossmann-like Domain"/>
    <property type="match status" value="1"/>
</dbReference>
<evidence type="ECO:0000256" key="7">
    <source>
        <dbReference type="RuleBase" id="RU000397"/>
    </source>
</evidence>
<dbReference type="Pfam" id="PF00044">
    <property type="entry name" value="Gp_dh_N"/>
    <property type="match status" value="1"/>
</dbReference>
<organism evidence="10 11">
    <name type="scientific">Thermodesulfitimonas autotrophica</name>
    <dbReference type="NCBI Taxonomy" id="1894989"/>
    <lineage>
        <taxon>Bacteria</taxon>
        <taxon>Bacillati</taxon>
        <taxon>Bacillota</taxon>
        <taxon>Clostridia</taxon>
        <taxon>Thermoanaerobacterales</taxon>
        <taxon>Thermoanaerobacteraceae</taxon>
        <taxon>Thermodesulfitimonas</taxon>
    </lineage>
</organism>
<evidence type="ECO:0000313" key="10">
    <source>
        <dbReference type="EMBL" id="RPF46833.1"/>
    </source>
</evidence>
<accession>A0A3N5APF5</accession>
<feature type="binding site" evidence="4">
    <location>
        <begin position="219"/>
        <end position="220"/>
    </location>
    <ligand>
        <name>D-glyceraldehyde 3-phosphate</name>
        <dbReference type="ChEBI" id="CHEBI:59776"/>
    </ligand>
</feature>
<feature type="binding site" evidence="4">
    <location>
        <begin position="160"/>
        <end position="162"/>
    </location>
    <ligand>
        <name>D-glyceraldehyde 3-phosphate</name>
        <dbReference type="ChEBI" id="CHEBI:59776"/>
    </ligand>
</feature>
<dbReference type="GO" id="GO:0051287">
    <property type="term" value="F:NAD binding"/>
    <property type="evidence" value="ECO:0007669"/>
    <property type="project" value="InterPro"/>
</dbReference>
<dbReference type="NCBIfam" id="TIGR01534">
    <property type="entry name" value="GAPDH-I"/>
    <property type="match status" value="1"/>
</dbReference>
<comment type="caution">
    <text evidence="10">The sequence shown here is derived from an EMBL/GenBank/DDBJ whole genome shotgun (WGS) entry which is preliminary data.</text>
</comment>
<keyword evidence="2 8" id="KW-0560">Oxidoreductase</keyword>
<dbReference type="PANTHER" id="PTHR43148">
    <property type="entry name" value="GLYCERALDEHYDE-3-PHOSPHATE DEHYDROGENASE 2"/>
    <property type="match status" value="1"/>
</dbReference>
<evidence type="ECO:0000313" key="11">
    <source>
        <dbReference type="Proteomes" id="UP000282654"/>
    </source>
</evidence>
<dbReference type="InterPro" id="IPR020828">
    <property type="entry name" value="GlycerAld_3-P_DH_NAD(P)-bd"/>
</dbReference>
<dbReference type="Proteomes" id="UP000282654">
    <property type="component" value="Unassembled WGS sequence"/>
</dbReference>
<evidence type="ECO:0000256" key="8">
    <source>
        <dbReference type="RuleBase" id="RU361160"/>
    </source>
</evidence>
<dbReference type="InterPro" id="IPR036291">
    <property type="entry name" value="NAD(P)-bd_dom_sf"/>
</dbReference>
<evidence type="ECO:0000256" key="1">
    <source>
        <dbReference type="ARBA" id="ARBA00007406"/>
    </source>
</evidence>
<dbReference type="SMART" id="SM00846">
    <property type="entry name" value="Gp_dh_N"/>
    <property type="match status" value="1"/>
</dbReference>
<evidence type="ECO:0000256" key="5">
    <source>
        <dbReference type="PIRSR" id="PIRSR000149-3"/>
    </source>
</evidence>
<evidence type="ECO:0000259" key="9">
    <source>
        <dbReference type="SMART" id="SM00846"/>
    </source>
</evidence>
<keyword evidence="5" id="KW-0520">NAD</keyword>
<protein>
    <recommendedName>
        <fullName evidence="8">Glyceraldehyde-3-phosphate dehydrogenase</fullName>
        <ecNumber evidence="8">1.2.1.-</ecNumber>
    </recommendedName>
</protein>
<dbReference type="InterPro" id="IPR006424">
    <property type="entry name" value="Glyceraldehyde-3-P_DH_1"/>
</dbReference>
<dbReference type="CDD" id="cd18126">
    <property type="entry name" value="GAPDH_I_C"/>
    <property type="match status" value="1"/>
</dbReference>
<feature type="binding site" evidence="4">
    <location>
        <position position="242"/>
    </location>
    <ligand>
        <name>D-glyceraldehyde 3-phosphate</name>
        <dbReference type="ChEBI" id="CHEBI:59776"/>
    </ligand>
</feature>
<feature type="domain" description="Glyceraldehyde 3-phosphate dehydrogenase NAD(P) binding" evidence="9">
    <location>
        <begin position="4"/>
        <end position="161"/>
    </location>
</feature>
<feature type="binding site" evidence="5">
    <location>
        <position position="129"/>
    </location>
    <ligand>
        <name>NAD(+)</name>
        <dbReference type="ChEBI" id="CHEBI:57540"/>
    </ligand>
</feature>
<reference evidence="10 11" key="1">
    <citation type="submission" date="2018-11" db="EMBL/GenBank/DDBJ databases">
        <title>Genomic Encyclopedia of Type Strains, Phase IV (KMG-IV): sequencing the most valuable type-strain genomes for metagenomic binning, comparative biology and taxonomic classification.</title>
        <authorList>
            <person name="Goeker M."/>
        </authorList>
    </citation>
    <scope>NUCLEOTIDE SEQUENCE [LARGE SCALE GENOMIC DNA]</scope>
    <source>
        <strain evidence="10 11">DSM 102936</strain>
    </source>
</reference>
<feature type="active site" description="Nucleophile" evidence="3">
    <location>
        <position position="161"/>
    </location>
</feature>
<dbReference type="InterPro" id="IPR020830">
    <property type="entry name" value="GlycerAld_3-P_DH_AS"/>
</dbReference>
<evidence type="ECO:0000256" key="2">
    <source>
        <dbReference type="ARBA" id="ARBA00023002"/>
    </source>
</evidence>
<dbReference type="GO" id="GO:0050661">
    <property type="term" value="F:NADP binding"/>
    <property type="evidence" value="ECO:0007669"/>
    <property type="project" value="InterPro"/>
</dbReference>
<dbReference type="SUPFAM" id="SSF55347">
    <property type="entry name" value="Glyceraldehyde-3-phosphate dehydrogenase-like, C-terminal domain"/>
    <property type="match status" value="1"/>
</dbReference>
<dbReference type="Pfam" id="PF02800">
    <property type="entry name" value="Gp_dh_C"/>
    <property type="match status" value="1"/>
</dbReference>
<feature type="site" description="Activates thiol group during catalysis" evidence="6">
    <location>
        <position position="188"/>
    </location>
</feature>
<gene>
    <name evidence="10" type="ORF">EDD75_1093</name>
</gene>
<evidence type="ECO:0000256" key="4">
    <source>
        <dbReference type="PIRSR" id="PIRSR000149-2"/>
    </source>
</evidence>
<dbReference type="CDD" id="cd05214">
    <property type="entry name" value="GAPDH_I_N"/>
    <property type="match status" value="1"/>
</dbReference>
<dbReference type="PRINTS" id="PR00078">
    <property type="entry name" value="G3PDHDRGNASE"/>
</dbReference>
<dbReference type="GO" id="GO:0016620">
    <property type="term" value="F:oxidoreductase activity, acting on the aldehyde or oxo group of donors, NAD or NADP as acceptor"/>
    <property type="evidence" value="ECO:0007669"/>
    <property type="project" value="InterPro"/>
</dbReference>
<dbReference type="EC" id="1.2.1.-" evidence="8"/>